<keyword evidence="2" id="KW-1185">Reference proteome</keyword>
<proteinExistence type="predicted"/>
<dbReference type="Proteomes" id="UP001227268">
    <property type="component" value="Unassembled WGS sequence"/>
</dbReference>
<evidence type="ECO:0000313" key="1">
    <source>
        <dbReference type="EMBL" id="KAJ9098696.1"/>
    </source>
</evidence>
<dbReference type="EMBL" id="JASBWT010000014">
    <property type="protein sequence ID" value="KAJ9098696.1"/>
    <property type="molecule type" value="Genomic_DNA"/>
</dbReference>
<comment type="caution">
    <text evidence="1">The sequence shown here is derived from an EMBL/GenBank/DDBJ whole genome shotgun (WGS) entry which is preliminary data.</text>
</comment>
<sequence>MSSLPISHVEPPPPPPPISSSNTLTTPETLLHLISKRTQSWGYLQSAHSSSVNERWFNTVHVTRSEMEHHLASSLGPTKLAQRTRTFLVLGMSVGNSVAAAAAQGKNVVELVKGVARVLDEWEAWNEGVTTNKGPGGVGTGVKNLLFRAAAPRLSSRKSTTTTTTTSENTFTDHLTTTPSTNNSEPHYIGNNAAYHPTPASSTITTTTASTTRGNNNNNHNTSTNHHPPSSSSSSTTNPPLLIPHIPFPVDYFETVITLCTLIRHLYTRTGELVLGTGSSTSTDIEAAGLGPGSGSASSTLPTSSPLGSSGYGAGRGVTWSSVLVEVITRMDGKLKKILILLTREIEHVARTRINEHLATLLRGLTSPSAAAATTPIRNSSTPITGGGGTARTTLSTGGPVVADGVAREPGIGLTTG</sequence>
<gene>
    <name evidence="1" type="ORF">QFC21_004344</name>
</gene>
<name>A0ACC2VJB9_9TREE</name>
<evidence type="ECO:0000313" key="2">
    <source>
        <dbReference type="Proteomes" id="UP001227268"/>
    </source>
</evidence>
<organism evidence="1 2">
    <name type="scientific">Naganishia friedmannii</name>
    <dbReference type="NCBI Taxonomy" id="89922"/>
    <lineage>
        <taxon>Eukaryota</taxon>
        <taxon>Fungi</taxon>
        <taxon>Dikarya</taxon>
        <taxon>Basidiomycota</taxon>
        <taxon>Agaricomycotina</taxon>
        <taxon>Tremellomycetes</taxon>
        <taxon>Filobasidiales</taxon>
        <taxon>Filobasidiaceae</taxon>
        <taxon>Naganishia</taxon>
    </lineage>
</organism>
<accession>A0ACC2VJB9</accession>
<protein>
    <submittedName>
        <fullName evidence="1">Uncharacterized protein</fullName>
    </submittedName>
</protein>
<reference evidence="1" key="1">
    <citation type="submission" date="2023-04" db="EMBL/GenBank/DDBJ databases">
        <title>Draft Genome sequencing of Naganishia species isolated from polar environments using Oxford Nanopore Technology.</title>
        <authorList>
            <person name="Leo P."/>
            <person name="Venkateswaran K."/>
        </authorList>
    </citation>
    <scope>NUCLEOTIDE SEQUENCE</scope>
    <source>
        <strain evidence="1">MNA-CCFEE 5423</strain>
    </source>
</reference>